<name>A0AAP0E6Y3_9MAGN</name>
<gene>
    <name evidence="10" type="ORF">Syun_030110</name>
</gene>
<keyword evidence="5" id="KW-0498">Mitosis</keyword>
<evidence type="ECO:0000256" key="5">
    <source>
        <dbReference type="ARBA" id="ARBA00022776"/>
    </source>
</evidence>
<comment type="subcellular location">
    <subcellularLocation>
        <location evidence="2">Chromosome</location>
        <location evidence="2">Centromere</location>
        <location evidence="2">Kinetochore</location>
    </subcellularLocation>
    <subcellularLocation>
        <location evidence="1">Nucleus</location>
    </subcellularLocation>
</comment>
<keyword evidence="9" id="KW-0137">Centromere</keyword>
<evidence type="ECO:0000256" key="1">
    <source>
        <dbReference type="ARBA" id="ARBA00004123"/>
    </source>
</evidence>
<keyword evidence="8" id="KW-0131">Cell cycle</keyword>
<dbReference type="PANTHER" id="PTHR15459">
    <property type="entry name" value="POLYAMINE-MODULATED FACTOR 1"/>
    <property type="match status" value="1"/>
</dbReference>
<evidence type="ECO:0000256" key="3">
    <source>
        <dbReference type="ARBA" id="ARBA00022454"/>
    </source>
</evidence>
<evidence type="ECO:0000256" key="4">
    <source>
        <dbReference type="ARBA" id="ARBA00022618"/>
    </source>
</evidence>
<accession>A0AAP0E6Y3</accession>
<keyword evidence="11" id="KW-1185">Reference proteome</keyword>
<keyword evidence="3" id="KW-0158">Chromosome</keyword>
<keyword evidence="4" id="KW-0132">Cell division</keyword>
<protein>
    <submittedName>
        <fullName evidence="10">Uncharacterized protein</fullName>
    </submittedName>
</protein>
<evidence type="ECO:0000256" key="6">
    <source>
        <dbReference type="ARBA" id="ARBA00022838"/>
    </source>
</evidence>
<organism evidence="10 11">
    <name type="scientific">Stephania yunnanensis</name>
    <dbReference type="NCBI Taxonomy" id="152371"/>
    <lineage>
        <taxon>Eukaryota</taxon>
        <taxon>Viridiplantae</taxon>
        <taxon>Streptophyta</taxon>
        <taxon>Embryophyta</taxon>
        <taxon>Tracheophyta</taxon>
        <taxon>Spermatophyta</taxon>
        <taxon>Magnoliopsida</taxon>
        <taxon>Ranunculales</taxon>
        <taxon>Menispermaceae</taxon>
        <taxon>Menispermoideae</taxon>
        <taxon>Cissampelideae</taxon>
        <taxon>Stephania</taxon>
    </lineage>
</organism>
<reference evidence="10 11" key="1">
    <citation type="submission" date="2024-01" db="EMBL/GenBank/DDBJ databases">
        <title>Genome assemblies of Stephania.</title>
        <authorList>
            <person name="Yang L."/>
        </authorList>
    </citation>
    <scope>NUCLEOTIDE SEQUENCE [LARGE SCALE GENOMIC DNA]</scope>
    <source>
        <strain evidence="10">YNDBR</strain>
        <tissue evidence="10">Leaf</tissue>
    </source>
</reference>
<dbReference type="Proteomes" id="UP001420932">
    <property type="component" value="Unassembled WGS sequence"/>
</dbReference>
<dbReference type="GO" id="GO:0000444">
    <property type="term" value="C:MIS12/MIND type complex"/>
    <property type="evidence" value="ECO:0007669"/>
    <property type="project" value="InterPro"/>
</dbReference>
<proteinExistence type="predicted"/>
<dbReference type="EMBL" id="JBBNAF010000013">
    <property type="protein sequence ID" value="KAK9087716.1"/>
    <property type="molecule type" value="Genomic_DNA"/>
</dbReference>
<evidence type="ECO:0000256" key="2">
    <source>
        <dbReference type="ARBA" id="ARBA00004629"/>
    </source>
</evidence>
<evidence type="ECO:0000313" key="10">
    <source>
        <dbReference type="EMBL" id="KAK9087716.1"/>
    </source>
</evidence>
<keyword evidence="6" id="KW-0995">Kinetochore</keyword>
<evidence type="ECO:0000256" key="7">
    <source>
        <dbReference type="ARBA" id="ARBA00023242"/>
    </source>
</evidence>
<sequence>MKFETRNPRQLLTLFVLSHLHLKIESSKRGQRYPSLGVARVALSAVPVAVAVPSPLQCFHKLNQGADPKPMEEVRDFPPGLKQANLKKSFKLGIRSLLTACSKEEFLKAFPTFDKAKQEYLYQLFIQVIASLHDNVEEEFESICYETKVGAALDTVEGLVEEKSLDVLSDDTANFVDVKQAVSRAKKDEISYLTNMLKMVVQHNQAMRVRVESLKKEKRDSSVTTDIIDKVYTFKVLLFLLLYGSDLLMLFRNAQESYMLSVLRKNFAAKKSEFKLGAATEGLSLVILS</sequence>
<evidence type="ECO:0000313" key="11">
    <source>
        <dbReference type="Proteomes" id="UP001420932"/>
    </source>
</evidence>
<evidence type="ECO:0000256" key="9">
    <source>
        <dbReference type="ARBA" id="ARBA00023328"/>
    </source>
</evidence>
<dbReference type="PANTHER" id="PTHR15459:SF3">
    <property type="entry name" value="POLYAMINE-MODULATED FACTOR 1"/>
    <property type="match status" value="1"/>
</dbReference>
<comment type="caution">
    <text evidence="10">The sequence shown here is derived from an EMBL/GenBank/DDBJ whole genome shotgun (WGS) entry which is preliminary data.</text>
</comment>
<dbReference type="GO" id="GO:0005634">
    <property type="term" value="C:nucleus"/>
    <property type="evidence" value="ECO:0007669"/>
    <property type="project" value="UniProtKB-SubCell"/>
</dbReference>
<dbReference type="Pfam" id="PF03980">
    <property type="entry name" value="Nnf1"/>
    <property type="match status" value="1"/>
</dbReference>
<evidence type="ECO:0000256" key="8">
    <source>
        <dbReference type="ARBA" id="ARBA00023306"/>
    </source>
</evidence>
<dbReference type="InterPro" id="IPR007128">
    <property type="entry name" value="PMF1/Nnf1"/>
</dbReference>
<dbReference type="AlphaFoldDB" id="A0AAP0E6Y3"/>
<keyword evidence="7" id="KW-0539">Nucleus</keyword>
<dbReference type="GO" id="GO:0007059">
    <property type="term" value="P:chromosome segregation"/>
    <property type="evidence" value="ECO:0007669"/>
    <property type="project" value="TreeGrafter"/>
</dbReference>
<dbReference type="GO" id="GO:0051301">
    <property type="term" value="P:cell division"/>
    <property type="evidence" value="ECO:0007669"/>
    <property type="project" value="UniProtKB-KW"/>
</dbReference>